<keyword evidence="8 9" id="KW-0106">Calcium</keyword>
<feature type="binding site" evidence="10">
    <location>
        <position position="650"/>
    </location>
    <ligand>
        <name>beta-D-galactose</name>
        <dbReference type="ChEBI" id="CHEBI:27667"/>
    </ligand>
</feature>
<evidence type="ECO:0000256" key="3">
    <source>
        <dbReference type="SAM" id="Phobius"/>
    </source>
</evidence>
<feature type="binding site" evidence="10">
    <location>
        <position position="427"/>
    </location>
    <ligand>
        <name>Ca(2+)</name>
        <dbReference type="ChEBI" id="CHEBI:29108"/>
        <label>2</label>
    </ligand>
</feature>
<dbReference type="InterPro" id="IPR040669">
    <property type="entry name" value="Agarase_CBM"/>
</dbReference>
<dbReference type="Pfam" id="PF17992">
    <property type="entry name" value="Agarase_CBM"/>
    <property type="match status" value="1"/>
</dbReference>
<feature type="transmembrane region" description="Helical" evidence="3">
    <location>
        <begin position="7"/>
        <end position="28"/>
    </location>
</feature>
<dbReference type="Gene3D" id="3.20.20.80">
    <property type="entry name" value="Glycosidases"/>
    <property type="match status" value="1"/>
</dbReference>
<dbReference type="HOGENOM" id="CLU_013448_0_0_6"/>
<evidence type="ECO:0000313" key="7">
    <source>
        <dbReference type="Proteomes" id="UP000001947"/>
    </source>
</evidence>
<feature type="binding site" evidence="8 9">
    <location>
        <position position="81"/>
    </location>
    <ligand>
        <name>Ca(2+)</name>
        <dbReference type="ChEBI" id="CHEBI:29108"/>
        <label>1</label>
    </ligand>
</feature>
<evidence type="ECO:0000256" key="2">
    <source>
        <dbReference type="ARBA" id="ARBA00023295"/>
    </source>
</evidence>
<dbReference type="STRING" id="203122.Sde_2644"/>
<protein>
    <submittedName>
        <fullName evidence="6">B-agarase</fullName>
        <ecNumber evidence="6">3.2.1.81</ecNumber>
    </submittedName>
</protein>
<dbReference type="EvolutionaryTrace" id="Q21HC5"/>
<organism evidence="6 7">
    <name type="scientific">Saccharophagus degradans (strain 2-40 / ATCC 43961 / DSM 17024)</name>
    <dbReference type="NCBI Taxonomy" id="203122"/>
    <lineage>
        <taxon>Bacteria</taxon>
        <taxon>Pseudomonadati</taxon>
        <taxon>Pseudomonadota</taxon>
        <taxon>Gammaproteobacteria</taxon>
        <taxon>Cellvibrionales</taxon>
        <taxon>Cellvibrionaceae</taxon>
        <taxon>Saccharophagus</taxon>
    </lineage>
</organism>
<keyword evidence="2 6" id="KW-0326">Glycosidase</keyword>
<dbReference type="PDB" id="4BQ3">
    <property type="method" value="X-ray"/>
    <property type="resolution" value="2.10 A"/>
    <property type="chains" value="A/B/C/D=47-793"/>
</dbReference>
<reference evidence="6 7" key="1">
    <citation type="journal article" date="2008" name="PLoS Genet.">
        <title>Complete genome sequence of the complex carbohydrate-degrading marine bacterium, Saccharophagus degradans strain 2-40 T.</title>
        <authorList>
            <person name="Weiner R.M."/>
            <person name="Taylor L.E.II."/>
            <person name="Henrissat B."/>
            <person name="Hauser L."/>
            <person name="Land M."/>
            <person name="Coutinho P.M."/>
            <person name="Rancurel C."/>
            <person name="Saunders E.H."/>
            <person name="Longmire A.G."/>
            <person name="Zhang H."/>
            <person name="Bayer E.A."/>
            <person name="Gilbert H.J."/>
            <person name="Larimer F."/>
            <person name="Zhulin I.B."/>
            <person name="Ekborg N.A."/>
            <person name="Lamed R."/>
            <person name="Richardson P.M."/>
            <person name="Borovok I."/>
            <person name="Hutcheson S."/>
        </authorList>
    </citation>
    <scope>NUCLEOTIDE SEQUENCE [LARGE SCALE GENOMIC DNA]</scope>
    <source>
        <strain evidence="7">2-40 / ATCC 43961 / DSM 17024</strain>
    </source>
</reference>
<dbReference type="GO" id="GO:0009341">
    <property type="term" value="C:beta-galactosidase complex"/>
    <property type="evidence" value="ECO:0007669"/>
    <property type="project" value="InterPro"/>
</dbReference>
<name>Q21HC5_SACD2</name>
<dbReference type="EC" id="3.2.1.81" evidence="6"/>
<keyword evidence="8 9" id="KW-0002">3D-structure</keyword>
<feature type="binding site" evidence="8 9">
    <location>
        <position position="50"/>
    </location>
    <ligand>
        <name>Ca(2+)</name>
        <dbReference type="ChEBI" id="CHEBI:29108"/>
        <label>1</label>
    </ligand>
</feature>
<dbReference type="PDB" id="4BQ5">
    <property type="method" value="X-ray"/>
    <property type="resolution" value="2.30 A"/>
    <property type="chains" value="A/B=47-793"/>
</dbReference>
<keyword evidence="1 6" id="KW-0378">Hydrolase</keyword>
<dbReference type="PDBsum" id="4BQ3"/>
<reference evidence="8 9" key="2">
    <citation type="journal article" date="2013" name="J. Biol. Chem.">
        <title>Substrate recognition and hydrolysis by a family 50 exo-beta-agarase, Aga50D, from the marine bacterium Saccharophagus degradans.</title>
        <authorList>
            <person name="Pluvinage B."/>
            <person name="Hehemann J.H."/>
            <person name="Boraston A.B."/>
        </authorList>
    </citation>
    <scope>X-RAY CRYSTALLOGRAPHY (1.90 ANGSTROMS) OF 47-793 IN COMPLEX WITH CA(2+) AND BETA-D-GALACTOSE</scope>
</reference>
<evidence type="ECO:0007829" key="8">
    <source>
        <dbReference type="PDB" id="4BQ2"/>
    </source>
</evidence>
<dbReference type="InterPro" id="IPR017853">
    <property type="entry name" value="GH"/>
</dbReference>
<evidence type="ECO:0000259" key="4">
    <source>
        <dbReference type="Pfam" id="PF02449"/>
    </source>
</evidence>
<feature type="domain" description="Glycoside hydrolase family 42 N-terminal" evidence="4">
    <location>
        <begin position="563"/>
        <end position="674"/>
    </location>
</feature>
<keyword evidence="3" id="KW-0812">Transmembrane</keyword>
<dbReference type="PDBsum" id="4BQ4"/>
<proteinExistence type="evidence at protein level"/>
<dbReference type="PDB" id="4BQ2">
    <property type="method" value="X-ray"/>
    <property type="resolution" value="1.90 A"/>
    <property type="chains" value="A/B/C/D=47-793"/>
</dbReference>
<evidence type="ECO:0000259" key="5">
    <source>
        <dbReference type="Pfam" id="PF17992"/>
    </source>
</evidence>
<keyword evidence="7" id="KW-1185">Reference proteome</keyword>
<keyword evidence="3" id="KW-1133">Transmembrane helix</keyword>
<dbReference type="GO" id="GO:0004565">
    <property type="term" value="F:beta-galactosidase activity"/>
    <property type="evidence" value="ECO:0007669"/>
    <property type="project" value="InterPro"/>
</dbReference>
<dbReference type="Proteomes" id="UP000001947">
    <property type="component" value="Chromosome"/>
</dbReference>
<dbReference type="CAZy" id="GH50">
    <property type="family name" value="Glycoside Hydrolase Family 50"/>
</dbReference>
<dbReference type="SMR" id="Q21HC5"/>
<evidence type="ECO:0007829" key="10">
    <source>
        <dbReference type="PDB" id="4BQ5"/>
    </source>
</evidence>
<dbReference type="PDBsum" id="4BQ5"/>
<feature type="binding site" evidence="8 9">
    <location>
        <position position="80"/>
    </location>
    <ligand>
        <name>Ca(2+)</name>
        <dbReference type="ChEBI" id="CHEBI:29108"/>
        <label>1</label>
    </ligand>
</feature>
<dbReference type="SUPFAM" id="SSF51445">
    <property type="entry name" value="(Trans)glycosidases"/>
    <property type="match status" value="1"/>
</dbReference>
<feature type="binding site" evidence="8 9">
    <location>
        <position position="228"/>
    </location>
    <ligand>
        <name>Ca(2+)</name>
        <dbReference type="ChEBI" id="CHEBI:29108"/>
        <label>1</label>
    </ligand>
</feature>
<gene>
    <name evidence="6" type="primary">aga50B</name>
    <name evidence="6" type="ordered locus">Sde_2644</name>
</gene>
<feature type="binding site" evidence="8 9">
    <location>
        <position position="52"/>
    </location>
    <ligand>
        <name>Ca(2+)</name>
        <dbReference type="ChEBI" id="CHEBI:29108"/>
        <label>1</label>
    </ligand>
</feature>
<dbReference type="InterPro" id="IPR013529">
    <property type="entry name" value="Glyco_hydro_42_N"/>
</dbReference>
<dbReference type="GO" id="GO:0033916">
    <property type="term" value="F:beta-agarase activity"/>
    <property type="evidence" value="ECO:0007669"/>
    <property type="project" value="UniProtKB-EC"/>
</dbReference>
<dbReference type="KEGG" id="sde:Sde_2644"/>
<evidence type="ECO:0007829" key="9">
    <source>
        <dbReference type="PDB" id="4BQ3"/>
    </source>
</evidence>
<dbReference type="AlphaFoldDB" id="Q21HC5"/>
<feature type="domain" description="Agarase CBM-like" evidence="5">
    <location>
        <begin position="50"/>
        <end position="243"/>
    </location>
</feature>
<feature type="binding site" evidence="10">
    <location>
        <position position="432"/>
    </location>
    <ligand>
        <name>Ca(2+)</name>
        <dbReference type="ChEBI" id="CHEBI:29108"/>
        <label>2</label>
    </ligand>
</feature>
<sequence length="793" mass="88587">MGAIGGLVKINISFIPLFVISASIFIGACNSSKLESGVDSNNISPVMLFDFENDQVPSNIHFLNARASIETYTGINGEPSKGLKLAMQSKQHSYTGLAIVPEQPWDWSEFTSASLYFDIVSVGDHSTQFYLDVTDQNGAVFTRSIDIPVGKMQSYYAKLSGHDLEVPDSGDVNDLNLASGLRSNPPTWTSDDRQFVWMWGVKNLDLSGIAKISLSVQSAMHDKTVIIDNIRIQPNPPQDENFLVGLVDEFGQNAKVDYKGKIHSLEELHAARDVELAELDGKPMPSRSKFGGWLAGPKLKATGYFRTEKINGKWMLVDPEGYPYFATGLDIIRLSNSSTMTGYDYDQATVAQRSADDVTPEDSKGLMAVSEKSFATRHLASPTRAAMFNWLPDYDHPLANHYNYRRSAHSGPLKRGEAYSFYSANLERKYGETYPGSYLDKWREVTVDRMLNWGFTSLGNWTDPAYYDNNRIPFFANGWVIGDFKTVSSGADFWGAMPDVFDPEFKVRAMETARVVSEEIKNSPWCVGVFIDNEKSFGRPDSDKAQYGIPIHTLGRPSEGVPTRQAFSKLLKAKYKTIAALNNAWGLKLSSWAEFDLGVDVKALPVTDTLRADYSMLLSAYADQYFKVVHGAVEHYMPNHLYLGARFPDWGMPMEVVKAAAKYADVVSYNSYKEGLPKQKWAFLAELDKPSIIGEFHIGAMDHGSYHPGLIHAASQADRGEMYKDYMQSVIDNPYFVGAHWFQYMDSPLTGRAYDGENYNVGFVDVTDTPYQEMVDAAKEVNAKIYTERLGSK</sequence>
<feature type="binding site" evidence="10">
    <location>
        <position position="539"/>
    </location>
    <ligand>
        <name>beta-D-galactose</name>
        <dbReference type="ChEBI" id="CHEBI:27667"/>
    </ligand>
</feature>
<keyword evidence="8 9" id="KW-0479">Metal-binding</keyword>
<dbReference type="EMBL" id="CP000282">
    <property type="protein sequence ID" value="ABD81904.1"/>
    <property type="molecule type" value="Genomic_DNA"/>
</dbReference>
<keyword evidence="3" id="KW-0472">Membrane</keyword>
<dbReference type="GO" id="GO:0005975">
    <property type="term" value="P:carbohydrate metabolic process"/>
    <property type="evidence" value="ECO:0007669"/>
    <property type="project" value="InterPro"/>
</dbReference>
<feature type="binding site" evidence="10">
    <location>
        <position position="397"/>
    </location>
    <ligand>
        <name>Ca(2+)</name>
        <dbReference type="ChEBI" id="CHEBI:29108"/>
        <label>2</label>
    </ligand>
</feature>
<dbReference type="PDBsum" id="4BQ2"/>
<evidence type="ECO:0000313" key="6">
    <source>
        <dbReference type="EMBL" id="ABD81904.1"/>
    </source>
</evidence>
<dbReference type="eggNOG" id="COG1874">
    <property type="taxonomic scope" value="Bacteria"/>
</dbReference>
<dbReference type="Gene3D" id="2.60.120.430">
    <property type="entry name" value="Galactose-binding lectin"/>
    <property type="match status" value="1"/>
</dbReference>
<dbReference type="PDB" id="4BQ4">
    <property type="method" value="X-ray"/>
    <property type="resolution" value="2.05 A"/>
    <property type="chains" value="A/B=47-793"/>
</dbReference>
<dbReference type="GO" id="GO:0046872">
    <property type="term" value="F:metal ion binding"/>
    <property type="evidence" value="ECO:0007669"/>
    <property type="project" value="UniProtKB-KW"/>
</dbReference>
<accession>Q21HC5</accession>
<evidence type="ECO:0000256" key="1">
    <source>
        <dbReference type="ARBA" id="ARBA00022801"/>
    </source>
</evidence>
<dbReference type="BRENDA" id="3.2.1.81">
    <property type="organism ID" value="7555"/>
</dbReference>
<dbReference type="Pfam" id="PF02449">
    <property type="entry name" value="Glyco_hydro_42"/>
    <property type="match status" value="1"/>
</dbReference>
<feature type="binding site" evidence="10">
    <location>
        <position position="400"/>
    </location>
    <ligand>
        <name>Ca(2+)</name>
        <dbReference type="ChEBI" id="CHEBI:29108"/>
        <label>2</label>
    </ligand>
</feature>